<dbReference type="EMBL" id="LVJH01000048">
    <property type="protein sequence ID" value="OAB38367.1"/>
    <property type="molecule type" value="Genomic_DNA"/>
</dbReference>
<dbReference type="AlphaFoldDB" id="A0A168HNF5"/>
<accession>A0A168HNF5</accession>
<name>A0A168HNF5_9BACL</name>
<proteinExistence type="predicted"/>
<dbReference type="Proteomes" id="UP000076967">
    <property type="component" value="Unassembled WGS sequence"/>
</dbReference>
<reference evidence="1 2" key="1">
    <citation type="submission" date="2016-03" db="EMBL/GenBank/DDBJ databases">
        <title>Draft genome sequence of Paenibacillus glacialis DSM 22343.</title>
        <authorList>
            <person name="Shin S.-K."/>
            <person name="Yi H."/>
        </authorList>
    </citation>
    <scope>NUCLEOTIDE SEQUENCE [LARGE SCALE GENOMIC DNA]</scope>
    <source>
        <strain evidence="1 2">DSM 22343</strain>
    </source>
</reference>
<protein>
    <submittedName>
        <fullName evidence="1">Uncharacterized protein</fullName>
    </submittedName>
</protein>
<organism evidence="1 2">
    <name type="scientific">Paenibacillus glacialis</name>
    <dbReference type="NCBI Taxonomy" id="494026"/>
    <lineage>
        <taxon>Bacteria</taxon>
        <taxon>Bacillati</taxon>
        <taxon>Bacillota</taxon>
        <taxon>Bacilli</taxon>
        <taxon>Bacillales</taxon>
        <taxon>Paenibacillaceae</taxon>
        <taxon>Paenibacillus</taxon>
    </lineage>
</organism>
<gene>
    <name evidence="1" type="ORF">PGLA_19925</name>
</gene>
<dbReference type="OrthoDB" id="2650176at2"/>
<dbReference type="STRING" id="494026.PGLA_19925"/>
<evidence type="ECO:0000313" key="1">
    <source>
        <dbReference type="EMBL" id="OAB38367.1"/>
    </source>
</evidence>
<dbReference type="RefSeq" id="WP_068536209.1">
    <property type="nucleotide sequence ID" value="NZ_LVJH01000048.1"/>
</dbReference>
<sequence length="71" mass="8158">MTYIYYHYRLIPTGTETWNERILIGHDADGSDGWSYRWEFGNQTLHDHISVQALGSDSSTQATESIKVHSL</sequence>
<comment type="caution">
    <text evidence="1">The sequence shown here is derived from an EMBL/GenBank/DDBJ whole genome shotgun (WGS) entry which is preliminary data.</text>
</comment>
<keyword evidence="2" id="KW-1185">Reference proteome</keyword>
<evidence type="ECO:0000313" key="2">
    <source>
        <dbReference type="Proteomes" id="UP000076967"/>
    </source>
</evidence>